<evidence type="ECO:0000313" key="3">
    <source>
        <dbReference type="Proteomes" id="UP000594263"/>
    </source>
</evidence>
<organism evidence="2 3">
    <name type="scientific">Kalanchoe fedtschenkoi</name>
    <name type="common">Lavender scallops</name>
    <name type="synonym">South American air plant</name>
    <dbReference type="NCBI Taxonomy" id="63787"/>
    <lineage>
        <taxon>Eukaryota</taxon>
        <taxon>Viridiplantae</taxon>
        <taxon>Streptophyta</taxon>
        <taxon>Embryophyta</taxon>
        <taxon>Tracheophyta</taxon>
        <taxon>Spermatophyta</taxon>
        <taxon>Magnoliopsida</taxon>
        <taxon>eudicotyledons</taxon>
        <taxon>Gunneridae</taxon>
        <taxon>Pentapetalae</taxon>
        <taxon>Saxifragales</taxon>
        <taxon>Crassulaceae</taxon>
        <taxon>Kalanchoe</taxon>
    </lineage>
</organism>
<dbReference type="InterPro" id="IPR006527">
    <property type="entry name" value="F-box-assoc_dom_typ1"/>
</dbReference>
<reference evidence="2" key="1">
    <citation type="submission" date="2021-01" db="UniProtKB">
        <authorList>
            <consortium name="EnsemblPlants"/>
        </authorList>
    </citation>
    <scope>IDENTIFICATION</scope>
</reference>
<dbReference type="InterPro" id="IPR050796">
    <property type="entry name" value="SCF_F-box_component"/>
</dbReference>
<feature type="domain" description="F-box associated beta-propeller type 1" evidence="1">
    <location>
        <begin position="100"/>
        <end position="256"/>
    </location>
</feature>
<dbReference type="InterPro" id="IPR017451">
    <property type="entry name" value="F-box-assoc_interact_dom"/>
</dbReference>
<dbReference type="EnsemblPlants" id="Kaladp0068s0248.1.v1.1">
    <property type="protein sequence ID" value="Kaladp0068s0248.1.v1.1.CDS.1"/>
    <property type="gene ID" value="Kaladp0068s0248.v1.1"/>
</dbReference>
<proteinExistence type="predicted"/>
<accession>A0A7N1A2N2</accession>
<dbReference type="SUPFAM" id="SSF81383">
    <property type="entry name" value="F-box domain"/>
    <property type="match status" value="1"/>
</dbReference>
<dbReference type="NCBIfam" id="TIGR01640">
    <property type="entry name" value="F_box_assoc_1"/>
    <property type="match status" value="1"/>
</dbReference>
<dbReference type="Pfam" id="PF07734">
    <property type="entry name" value="FBA_1"/>
    <property type="match status" value="1"/>
</dbReference>
<dbReference type="InterPro" id="IPR036047">
    <property type="entry name" value="F-box-like_dom_sf"/>
</dbReference>
<protein>
    <recommendedName>
        <fullName evidence="1">F-box associated beta-propeller type 1 domain-containing protein</fullName>
    </recommendedName>
</protein>
<keyword evidence="3" id="KW-1185">Reference proteome</keyword>
<dbReference type="InterPro" id="IPR011043">
    <property type="entry name" value="Gal_Oxase/kelch_b-propeller"/>
</dbReference>
<dbReference type="Proteomes" id="UP000594263">
    <property type="component" value="Unplaced"/>
</dbReference>
<dbReference type="Gramene" id="Kaladp0068s0248.1.v1.1">
    <property type="protein sequence ID" value="Kaladp0068s0248.1.v1.1.CDS.1"/>
    <property type="gene ID" value="Kaladp0068s0248.v1.1"/>
</dbReference>
<evidence type="ECO:0000259" key="1">
    <source>
        <dbReference type="Pfam" id="PF07734"/>
    </source>
</evidence>
<sequence>MSDALPDHIIYDIMLLIPVKSLLRFRGLDRQWCEVISSRQFPMDHLKRHKFRKSSHCVVTYSWSATAITLYPADTGVLHKLDLPISDADGRHGEFIIRSSCHGILCATLGRGHSTSVFLWNPVTRRCREVPLGTPGWESRHRYHTCNAKYALGFDPTTYDYKVVRMTSTRDTRRPNREIIIQSVKSGVWRKVEDETPYMPIERAVAVDGYLYWLAKDVQDTYAVLEFDLAEEKLTLVPCPPDASKKNSLHEKIRLSLLGCGASVRIVRFELEDEIQWRLKVVWLLGGDSGTWSDVSGWYRAALDGSLPGWGRPPGFPSKLAVTLEEAHHLLHCESLVSPCHLT</sequence>
<name>A0A7N1A2N2_KALFE</name>
<dbReference type="AlphaFoldDB" id="A0A7N1A2N2"/>
<dbReference type="SUPFAM" id="SSF50965">
    <property type="entry name" value="Galactose oxidase, central domain"/>
    <property type="match status" value="1"/>
</dbReference>
<dbReference type="PANTHER" id="PTHR31672">
    <property type="entry name" value="BNACNNG10540D PROTEIN"/>
    <property type="match status" value="1"/>
</dbReference>
<evidence type="ECO:0000313" key="2">
    <source>
        <dbReference type="EnsemblPlants" id="Kaladp0068s0248.1.v1.1.CDS.1"/>
    </source>
</evidence>
<dbReference type="OMA" id="FFNIHRY"/>
<dbReference type="PANTHER" id="PTHR31672:SF13">
    <property type="entry name" value="F-BOX PROTEIN CPR30-LIKE"/>
    <property type="match status" value="1"/>
</dbReference>